<name>A0A6J5BC68_9BURK</name>
<dbReference type="AlphaFoldDB" id="A0A6J5BC68"/>
<gene>
    <name evidence="1" type="ORF">LMG27174_03656</name>
</gene>
<evidence type="ECO:0000313" key="2">
    <source>
        <dbReference type="Proteomes" id="UP000494205"/>
    </source>
</evidence>
<reference evidence="1 2" key="1">
    <citation type="submission" date="2020-04" db="EMBL/GenBank/DDBJ databases">
        <authorList>
            <person name="De Canck E."/>
        </authorList>
    </citation>
    <scope>NUCLEOTIDE SEQUENCE [LARGE SCALE GENOMIC DNA]</scope>
    <source>
        <strain evidence="1 2">LMG 27174</strain>
    </source>
</reference>
<proteinExistence type="predicted"/>
<dbReference type="Proteomes" id="UP000494205">
    <property type="component" value="Unassembled WGS sequence"/>
</dbReference>
<evidence type="ECO:0000313" key="1">
    <source>
        <dbReference type="EMBL" id="CAB3700568.1"/>
    </source>
</evidence>
<protein>
    <submittedName>
        <fullName evidence="1">Uncharacterized protein</fullName>
    </submittedName>
</protein>
<sequence>MPMPTAARGLLLAGIYRGVAKKAVRFPQGG</sequence>
<organism evidence="1 2">
    <name type="scientific">Paraburkholderia rhynchosiae</name>
    <dbReference type="NCBI Taxonomy" id="487049"/>
    <lineage>
        <taxon>Bacteria</taxon>
        <taxon>Pseudomonadati</taxon>
        <taxon>Pseudomonadota</taxon>
        <taxon>Betaproteobacteria</taxon>
        <taxon>Burkholderiales</taxon>
        <taxon>Burkholderiaceae</taxon>
        <taxon>Paraburkholderia</taxon>
    </lineage>
</organism>
<dbReference type="EMBL" id="CADIJZ010000012">
    <property type="protein sequence ID" value="CAB3700568.1"/>
    <property type="molecule type" value="Genomic_DNA"/>
</dbReference>
<accession>A0A6J5BC68</accession>